<evidence type="ECO:0000256" key="6">
    <source>
        <dbReference type="ARBA" id="ARBA00030172"/>
    </source>
</evidence>
<dbReference type="PANTHER" id="PTHR43491:SF2">
    <property type="entry name" value="UDP-N-ACETYL-D-MANNOSAMINE DEHYDROGENASE"/>
    <property type="match status" value="1"/>
</dbReference>
<dbReference type="InterPro" id="IPR001732">
    <property type="entry name" value="UDP-Glc/GDP-Man_DH_N"/>
</dbReference>
<dbReference type="InterPro" id="IPR036220">
    <property type="entry name" value="UDP-Glc/GDP-Man_DH_C_sf"/>
</dbReference>
<dbReference type="Pfam" id="PF03720">
    <property type="entry name" value="UDPG_MGDP_dh_C"/>
    <property type="match status" value="1"/>
</dbReference>
<dbReference type="OrthoDB" id="372050at2157"/>
<proteinExistence type="inferred from homology"/>
<dbReference type="AlphaFoldDB" id="A0A1I3ADM5"/>
<keyword evidence="4" id="KW-0560">Oxidoreductase</keyword>
<evidence type="ECO:0000256" key="3">
    <source>
        <dbReference type="ARBA" id="ARBA00016796"/>
    </source>
</evidence>
<name>A0A1I3ADM5_9EURY</name>
<dbReference type="GO" id="GO:0089714">
    <property type="term" value="F:UDP-N-acetyl-D-mannosamine dehydrogenase activity"/>
    <property type="evidence" value="ECO:0007669"/>
    <property type="project" value="UniProtKB-EC"/>
</dbReference>
<dbReference type="InterPro" id="IPR014026">
    <property type="entry name" value="UDP-Glc/GDP-Man_DH_dimer"/>
</dbReference>
<dbReference type="Pfam" id="PF00984">
    <property type="entry name" value="UDPG_MGDP_dh"/>
    <property type="match status" value="1"/>
</dbReference>
<evidence type="ECO:0000259" key="9">
    <source>
        <dbReference type="SMART" id="SM00984"/>
    </source>
</evidence>
<dbReference type="GO" id="GO:0016628">
    <property type="term" value="F:oxidoreductase activity, acting on the CH-CH group of donors, NAD or NADP as acceptor"/>
    <property type="evidence" value="ECO:0007669"/>
    <property type="project" value="InterPro"/>
</dbReference>
<comment type="catalytic activity">
    <reaction evidence="7">
        <text>UDP-N-acetyl-alpha-D-mannosamine + 2 NAD(+) + H2O = UDP-N-acetyl-alpha-D-mannosaminouronate + 2 NADH + 3 H(+)</text>
        <dbReference type="Rhea" id="RHEA:25780"/>
        <dbReference type="ChEBI" id="CHEBI:15377"/>
        <dbReference type="ChEBI" id="CHEBI:15378"/>
        <dbReference type="ChEBI" id="CHEBI:57540"/>
        <dbReference type="ChEBI" id="CHEBI:57945"/>
        <dbReference type="ChEBI" id="CHEBI:68623"/>
        <dbReference type="ChEBI" id="CHEBI:70731"/>
        <dbReference type="EC" id="1.1.1.336"/>
    </reaction>
</comment>
<sequence>MSTVCVHGLGYIGLPTAAMLANSGHDVRGYDVDDELVASLRDGDVGLDEPGLADFVARALDDGSLTIVDEVRPAEYHLVCVPTPFDAAERRADLAYVRAASRAIRPVLREGDTVVLESTVPPGATRSQMRPILEESGLSADGDFGLAHCPETVLPGNIIAELRANDRIVGGMTDAATASSVALYESFVDGEIRVTDGPTTAEFVKLIQNTARDVNVGLANEIARIAHDYGIDSREAIEMANGHPRVDILRPGPGVGGHCLPIDPWFLGEGSDALDLISTARRVNDGMVGFVVELLRELVSELHGKRIAVLGAAYKGNVDDTRMSPGLALARELQHGPEATAPATDGGVSEAKNVSRATSVAVHDPHVADATLDLRDLGDATRDADAIAVVTDHDEFADLDPVELAGRMAEPNVVDATGILELDRWRDAGFSVRRV</sequence>
<dbReference type="InterPro" id="IPR036291">
    <property type="entry name" value="NAD(P)-bd_dom_sf"/>
</dbReference>
<dbReference type="EMBL" id="FOPZ01000005">
    <property type="protein sequence ID" value="SFH48158.1"/>
    <property type="molecule type" value="Genomic_DNA"/>
</dbReference>
<dbReference type="Pfam" id="PF03721">
    <property type="entry name" value="UDPG_MGDP_dh_N"/>
    <property type="match status" value="1"/>
</dbReference>
<evidence type="ECO:0000256" key="5">
    <source>
        <dbReference type="ARBA" id="ARBA00023027"/>
    </source>
</evidence>
<evidence type="ECO:0000313" key="11">
    <source>
        <dbReference type="Proteomes" id="UP000323537"/>
    </source>
</evidence>
<dbReference type="SUPFAM" id="SSF48179">
    <property type="entry name" value="6-phosphogluconate dehydrogenase C-terminal domain-like"/>
    <property type="match status" value="1"/>
</dbReference>
<evidence type="ECO:0000256" key="7">
    <source>
        <dbReference type="ARBA" id="ARBA00049130"/>
    </source>
</evidence>
<dbReference type="EC" id="1.1.1.336" evidence="2"/>
<dbReference type="NCBIfam" id="TIGR03026">
    <property type="entry name" value="NDP-sugDHase"/>
    <property type="match status" value="1"/>
</dbReference>
<evidence type="ECO:0000256" key="1">
    <source>
        <dbReference type="ARBA" id="ARBA00006601"/>
    </source>
</evidence>
<accession>A0A1I3ADM5</accession>
<gene>
    <name evidence="10" type="ORF">SAMN04488066_105109</name>
</gene>
<dbReference type="GO" id="GO:0051287">
    <property type="term" value="F:NAD binding"/>
    <property type="evidence" value="ECO:0007669"/>
    <property type="project" value="InterPro"/>
</dbReference>
<dbReference type="InterPro" id="IPR028359">
    <property type="entry name" value="UDP_ManNAc/GlcNAc_DH"/>
</dbReference>
<dbReference type="SMART" id="SM00984">
    <property type="entry name" value="UDPG_MGDP_dh_C"/>
    <property type="match status" value="1"/>
</dbReference>
<dbReference type="GO" id="GO:0000271">
    <property type="term" value="P:polysaccharide biosynthetic process"/>
    <property type="evidence" value="ECO:0007669"/>
    <property type="project" value="InterPro"/>
</dbReference>
<dbReference type="InterPro" id="IPR017476">
    <property type="entry name" value="UDP-Glc/GDP-Man"/>
</dbReference>
<dbReference type="RefSeq" id="WP_149783960.1">
    <property type="nucleotide sequence ID" value="NZ_BAAADP010000003.1"/>
</dbReference>
<evidence type="ECO:0000256" key="2">
    <source>
        <dbReference type="ARBA" id="ARBA00012935"/>
    </source>
</evidence>
<dbReference type="PANTHER" id="PTHR43491">
    <property type="entry name" value="UDP-N-ACETYL-D-MANNOSAMINE DEHYDROGENASE"/>
    <property type="match status" value="1"/>
</dbReference>
<reference evidence="10 11" key="1">
    <citation type="submission" date="2016-10" db="EMBL/GenBank/DDBJ databases">
        <authorList>
            <person name="Varghese N."/>
            <person name="Submissions S."/>
        </authorList>
    </citation>
    <scope>NUCLEOTIDE SEQUENCE [LARGE SCALE GENOMIC DNA]</scope>
    <source>
        <strain evidence="10 11">CGMCC 1.6377</strain>
    </source>
</reference>
<keyword evidence="11" id="KW-1185">Reference proteome</keyword>
<evidence type="ECO:0000313" key="10">
    <source>
        <dbReference type="EMBL" id="SFH48158.1"/>
    </source>
</evidence>
<dbReference type="SUPFAM" id="SSF51735">
    <property type="entry name" value="NAD(P)-binding Rossmann-fold domains"/>
    <property type="match status" value="1"/>
</dbReference>
<feature type="domain" description="UDP-glucose/GDP-mannose dehydrogenase C-terminal" evidence="9">
    <location>
        <begin position="308"/>
        <end position="422"/>
    </location>
</feature>
<comment type="similarity">
    <text evidence="1 8">Belongs to the UDP-glucose/GDP-mannose dehydrogenase family.</text>
</comment>
<dbReference type="SUPFAM" id="SSF52413">
    <property type="entry name" value="UDP-glucose/GDP-mannose dehydrogenase C-terminal domain"/>
    <property type="match status" value="1"/>
</dbReference>
<evidence type="ECO:0000256" key="8">
    <source>
        <dbReference type="PIRNR" id="PIRNR000124"/>
    </source>
</evidence>
<organism evidence="10 11">
    <name type="scientific">Halorubrum aquaticum</name>
    <dbReference type="NCBI Taxonomy" id="387340"/>
    <lineage>
        <taxon>Archaea</taxon>
        <taxon>Methanobacteriati</taxon>
        <taxon>Methanobacteriota</taxon>
        <taxon>Stenosarchaea group</taxon>
        <taxon>Halobacteria</taxon>
        <taxon>Halobacteriales</taxon>
        <taxon>Haloferacaceae</taxon>
        <taxon>Halorubrum</taxon>
    </lineage>
</organism>
<dbReference type="PIRSF" id="PIRSF500136">
    <property type="entry name" value="UDP_ManNAc_DH"/>
    <property type="match status" value="1"/>
</dbReference>
<dbReference type="PIRSF" id="PIRSF000124">
    <property type="entry name" value="UDPglc_GDPman_dh"/>
    <property type="match status" value="1"/>
</dbReference>
<dbReference type="InterPro" id="IPR008927">
    <property type="entry name" value="6-PGluconate_DH-like_C_sf"/>
</dbReference>
<dbReference type="Proteomes" id="UP000323537">
    <property type="component" value="Unassembled WGS sequence"/>
</dbReference>
<keyword evidence="5" id="KW-0520">NAD</keyword>
<dbReference type="InterPro" id="IPR014027">
    <property type="entry name" value="UDP-Glc/GDP-Man_DH_C"/>
</dbReference>
<dbReference type="Gene3D" id="3.40.50.720">
    <property type="entry name" value="NAD(P)-binding Rossmann-like Domain"/>
    <property type="match status" value="2"/>
</dbReference>
<protein>
    <recommendedName>
        <fullName evidence="3">UDP-N-acetyl-D-mannosamine dehydrogenase</fullName>
        <ecNumber evidence="2">1.1.1.336</ecNumber>
    </recommendedName>
    <alternativeName>
        <fullName evidence="6">UDP-ManNAc 6-dehydrogenase</fullName>
    </alternativeName>
</protein>
<evidence type="ECO:0000256" key="4">
    <source>
        <dbReference type="ARBA" id="ARBA00023002"/>
    </source>
</evidence>